<accession>A0A1J0R039</accession>
<evidence type="ECO:0000256" key="6">
    <source>
        <dbReference type="ARBA" id="ARBA00022728"/>
    </source>
</evidence>
<feature type="domain" description="PPIase cyclophilin-type" evidence="16">
    <location>
        <begin position="43"/>
        <end position="201"/>
    </location>
</feature>
<evidence type="ECO:0000256" key="1">
    <source>
        <dbReference type="ARBA" id="ARBA00000971"/>
    </source>
</evidence>
<keyword evidence="4" id="KW-0963">Cytoplasm</keyword>
<dbReference type="EMBL" id="KX211993">
    <property type="protein sequence ID" value="APD70881.1"/>
    <property type="molecule type" value="Genomic_DNA"/>
</dbReference>
<dbReference type="InterPro" id="IPR029000">
    <property type="entry name" value="Cyclophilin-like_dom_sf"/>
</dbReference>
<evidence type="ECO:0000259" key="16">
    <source>
        <dbReference type="PROSITE" id="PS50072"/>
    </source>
</evidence>
<keyword evidence="12" id="KW-0539">Nucleus</keyword>
<evidence type="ECO:0000256" key="7">
    <source>
        <dbReference type="ARBA" id="ARBA00022990"/>
    </source>
</evidence>
<dbReference type="GO" id="GO:0006397">
    <property type="term" value="P:mRNA processing"/>
    <property type="evidence" value="ECO:0007669"/>
    <property type="project" value="UniProtKB-KW"/>
</dbReference>
<dbReference type="GO" id="GO:0016018">
    <property type="term" value="F:cyclosporin A binding"/>
    <property type="evidence" value="ECO:0007669"/>
    <property type="project" value="TreeGrafter"/>
</dbReference>
<dbReference type="GO" id="GO:0016607">
    <property type="term" value="C:nuclear speck"/>
    <property type="evidence" value="ECO:0007669"/>
    <property type="project" value="UniProtKB-SubCell"/>
</dbReference>
<evidence type="ECO:0000256" key="14">
    <source>
        <dbReference type="ARBA" id="ARBA00059766"/>
    </source>
</evidence>
<dbReference type="PRINTS" id="PR00153">
    <property type="entry name" value="CSAPPISMRASE"/>
</dbReference>
<evidence type="ECO:0000313" key="17">
    <source>
        <dbReference type="EMBL" id="APD70881.1"/>
    </source>
</evidence>
<dbReference type="CDD" id="cd01926">
    <property type="entry name" value="cyclophilin_ABH_like"/>
    <property type="match status" value="1"/>
</dbReference>
<evidence type="ECO:0000256" key="5">
    <source>
        <dbReference type="ARBA" id="ARBA00022664"/>
    </source>
</evidence>
<dbReference type="GO" id="GO:0008380">
    <property type="term" value="P:RNA splicing"/>
    <property type="evidence" value="ECO:0007669"/>
    <property type="project" value="UniProtKB-KW"/>
</dbReference>
<dbReference type="GO" id="GO:0003755">
    <property type="term" value="F:peptidyl-prolyl cis-trans isomerase activity"/>
    <property type="evidence" value="ECO:0007669"/>
    <property type="project" value="UniProtKB-UniRule"/>
</dbReference>
<gene>
    <name evidence="17" type="primary">PPIH</name>
</gene>
<dbReference type="SUPFAM" id="SSF50891">
    <property type="entry name" value="Cyclophilin-like"/>
    <property type="match status" value="1"/>
</dbReference>
<evidence type="ECO:0000256" key="8">
    <source>
        <dbReference type="ARBA" id="ARBA00023110"/>
    </source>
</evidence>
<keyword evidence="10" id="KW-0508">mRNA splicing</keyword>
<dbReference type="Gene3D" id="2.40.100.10">
    <property type="entry name" value="Cyclophilin-like"/>
    <property type="match status" value="1"/>
</dbReference>
<evidence type="ECO:0000256" key="2">
    <source>
        <dbReference type="ARBA" id="ARBA00004324"/>
    </source>
</evidence>
<comment type="subcellular location">
    <subcellularLocation>
        <location evidence="3">Cytoplasm</location>
    </subcellularLocation>
    <subcellularLocation>
        <location evidence="2">Nucleus speckle</location>
    </subcellularLocation>
</comment>
<keyword evidence="7" id="KW-0007">Acetylation</keyword>
<proteinExistence type="inferred from homology"/>
<organism evidence="17">
    <name type="scientific">Crotalus scutulatus scutulatus</name>
    <name type="common">Mojave rattlesnake</name>
    <dbReference type="NCBI Taxonomy" id="8738"/>
    <lineage>
        <taxon>Eukaryota</taxon>
        <taxon>Metazoa</taxon>
        <taxon>Chordata</taxon>
        <taxon>Craniata</taxon>
        <taxon>Vertebrata</taxon>
        <taxon>Euteleostomi</taxon>
        <taxon>Lepidosauria</taxon>
        <taxon>Squamata</taxon>
        <taxon>Bifurcata</taxon>
        <taxon>Unidentata</taxon>
        <taxon>Episquamata</taxon>
        <taxon>Toxicofera</taxon>
        <taxon>Serpentes</taxon>
        <taxon>Colubroidea</taxon>
        <taxon>Viperidae</taxon>
        <taxon>Crotalinae</taxon>
        <taxon>Crotalus</taxon>
    </lineage>
</organism>
<dbReference type="Pfam" id="PF00160">
    <property type="entry name" value="Pro_isomerase"/>
    <property type="match status" value="1"/>
</dbReference>
<evidence type="ECO:0000256" key="4">
    <source>
        <dbReference type="ARBA" id="ARBA00022490"/>
    </source>
</evidence>
<dbReference type="FunFam" id="2.40.100.10:FF:000017">
    <property type="entry name" value="Peptidyl-prolyl cis-trans isomerase"/>
    <property type="match status" value="1"/>
</dbReference>
<dbReference type="EC" id="5.2.1.8" evidence="15"/>
<comment type="function">
    <text evidence="14">PPIase that catalyzes the cis-trans isomerization of proline imidic peptide bonds in oligopeptides and may therefore assist protein folding. Participates in pre-mRNA splicing. May play a role in the assembly of the U4/U5/U6 tri-snRNP complex, one of the building blocks of the spliceosome. May act as a chaperone.</text>
</comment>
<dbReference type="PROSITE" id="PS50072">
    <property type="entry name" value="CSA_PPIASE_2"/>
    <property type="match status" value="1"/>
</dbReference>
<dbReference type="PANTHER" id="PTHR11071">
    <property type="entry name" value="PEPTIDYL-PROLYL CIS-TRANS ISOMERASE"/>
    <property type="match status" value="1"/>
</dbReference>
<name>A0A1J0R039_CROSS</name>
<evidence type="ECO:0000256" key="15">
    <source>
        <dbReference type="RuleBase" id="RU363019"/>
    </source>
</evidence>
<reference evidence="17" key="1">
    <citation type="journal article" date="2016" name="Curr. Biol.">
        <title>The Deep Origin and Recent Loss of Venom Toxin Genes in Rattlesnakes.</title>
        <authorList>
            <person name="Dowell N.L."/>
            <person name="Giorgianni M.W."/>
            <person name="Kassner V.A."/>
            <person name="Selegue J.E."/>
            <person name="Sanchez E.E."/>
            <person name="Carroll S.B."/>
        </authorList>
    </citation>
    <scope>NUCLEOTIDE SEQUENCE</scope>
</reference>
<evidence type="ECO:0000256" key="9">
    <source>
        <dbReference type="ARBA" id="ARBA00023186"/>
    </source>
</evidence>
<evidence type="ECO:0000256" key="10">
    <source>
        <dbReference type="ARBA" id="ARBA00023187"/>
    </source>
</evidence>
<dbReference type="AlphaFoldDB" id="A0A1J0R039"/>
<evidence type="ECO:0000256" key="13">
    <source>
        <dbReference type="ARBA" id="ARBA00038512"/>
    </source>
</evidence>
<keyword evidence="6" id="KW-0747">Spliceosome</keyword>
<sequence length="202" mass="21784">MAVLASNPNNPVVFFDVTIGGQVGLGRRERGREEWLAESPASASDASIPPQEVGRMKVELFADVVPKTAENFQFCTGEFKDGVPIGYKGSTFHVIKDFMIQGGDFVNGDGTGVASIYRGPFADENFKLKHSAPGLLSMANSGPSTNGCQFFITCSKCDWLDGKHVVFKIIDGLLVMRKIENVPTGPNNKPKLPVVIAQCGEM</sequence>
<dbReference type="PANTHER" id="PTHR11071:SF561">
    <property type="entry name" value="PEPTIDYL-PROLYL CIS-TRANS ISOMERASE D-RELATED"/>
    <property type="match status" value="1"/>
</dbReference>
<dbReference type="GO" id="GO:0005737">
    <property type="term" value="C:cytoplasm"/>
    <property type="evidence" value="ECO:0007669"/>
    <property type="project" value="UniProtKB-SubCell"/>
</dbReference>
<keyword evidence="11 15" id="KW-0413">Isomerase</keyword>
<evidence type="ECO:0000256" key="11">
    <source>
        <dbReference type="ARBA" id="ARBA00023235"/>
    </source>
</evidence>
<comment type="function">
    <text evidence="15">PPIases accelerate the folding of proteins. It catalyzes the cis-trans isomerization of proline imidic peptide bonds in oligopeptides.</text>
</comment>
<dbReference type="InterPro" id="IPR002130">
    <property type="entry name" value="Cyclophilin-type_PPIase_dom"/>
</dbReference>
<dbReference type="GO" id="GO:0006457">
    <property type="term" value="P:protein folding"/>
    <property type="evidence" value="ECO:0007669"/>
    <property type="project" value="TreeGrafter"/>
</dbReference>
<keyword evidence="8 15" id="KW-0697">Rotamase</keyword>
<evidence type="ECO:0000256" key="12">
    <source>
        <dbReference type="ARBA" id="ARBA00023242"/>
    </source>
</evidence>
<protein>
    <recommendedName>
        <fullName evidence="15">Peptidyl-prolyl cis-trans isomerase</fullName>
        <shortName evidence="15">PPIase</shortName>
        <ecNumber evidence="15">5.2.1.8</ecNumber>
    </recommendedName>
</protein>
<keyword evidence="9" id="KW-0143">Chaperone</keyword>
<dbReference type="GO" id="GO:0005681">
    <property type="term" value="C:spliceosomal complex"/>
    <property type="evidence" value="ECO:0007669"/>
    <property type="project" value="UniProtKB-KW"/>
</dbReference>
<evidence type="ECO:0000256" key="3">
    <source>
        <dbReference type="ARBA" id="ARBA00004496"/>
    </source>
</evidence>
<comment type="similarity">
    <text evidence="13">Belongs to the cyclophilin-type PPIase family. PPIase H subfamily.</text>
</comment>
<keyword evidence="5" id="KW-0507">mRNA processing</keyword>
<comment type="catalytic activity">
    <reaction evidence="1 15">
        <text>[protein]-peptidylproline (omega=180) = [protein]-peptidylproline (omega=0)</text>
        <dbReference type="Rhea" id="RHEA:16237"/>
        <dbReference type="Rhea" id="RHEA-COMP:10747"/>
        <dbReference type="Rhea" id="RHEA-COMP:10748"/>
        <dbReference type="ChEBI" id="CHEBI:83833"/>
        <dbReference type="ChEBI" id="CHEBI:83834"/>
        <dbReference type="EC" id="5.2.1.8"/>
    </reaction>
</comment>